<comment type="caution">
    <text evidence="2">The sequence shown here is derived from an EMBL/GenBank/DDBJ whole genome shotgun (WGS) entry which is preliminary data.</text>
</comment>
<sequence length="96" mass="10582">MAMSRAANVFNYPKQQNVIRSGTGSDDSCSTQSEGYSPPLPPFVQGPKTRSVSVAGRLQLRDTTTSACRRRGHNGPCPNENASNIRRLWAKEEEEE</sequence>
<feature type="compositionally biased region" description="Polar residues" evidence="1">
    <location>
        <begin position="13"/>
        <end position="35"/>
    </location>
</feature>
<dbReference type="AlphaFoldDB" id="A0AAN9BYL4"/>
<evidence type="ECO:0000256" key="1">
    <source>
        <dbReference type="SAM" id="MobiDB-lite"/>
    </source>
</evidence>
<protein>
    <submittedName>
        <fullName evidence="2">Uncharacterized protein</fullName>
    </submittedName>
</protein>
<evidence type="ECO:0000313" key="2">
    <source>
        <dbReference type="EMBL" id="KAK7115106.1"/>
    </source>
</evidence>
<organism evidence="2 3">
    <name type="scientific">Littorina saxatilis</name>
    <dbReference type="NCBI Taxonomy" id="31220"/>
    <lineage>
        <taxon>Eukaryota</taxon>
        <taxon>Metazoa</taxon>
        <taxon>Spiralia</taxon>
        <taxon>Lophotrochozoa</taxon>
        <taxon>Mollusca</taxon>
        <taxon>Gastropoda</taxon>
        <taxon>Caenogastropoda</taxon>
        <taxon>Littorinimorpha</taxon>
        <taxon>Littorinoidea</taxon>
        <taxon>Littorinidae</taxon>
        <taxon>Littorina</taxon>
    </lineage>
</organism>
<proteinExistence type="predicted"/>
<dbReference type="EMBL" id="JBAMIC010000001">
    <property type="protein sequence ID" value="KAK7115106.1"/>
    <property type="molecule type" value="Genomic_DNA"/>
</dbReference>
<accession>A0AAN9BYL4</accession>
<keyword evidence="3" id="KW-1185">Reference proteome</keyword>
<name>A0AAN9BYL4_9CAEN</name>
<evidence type="ECO:0000313" key="3">
    <source>
        <dbReference type="Proteomes" id="UP001374579"/>
    </source>
</evidence>
<feature type="region of interest" description="Disordered" evidence="1">
    <location>
        <begin position="67"/>
        <end position="96"/>
    </location>
</feature>
<gene>
    <name evidence="2" type="ORF">V1264_001042</name>
</gene>
<dbReference type="Proteomes" id="UP001374579">
    <property type="component" value="Unassembled WGS sequence"/>
</dbReference>
<feature type="region of interest" description="Disordered" evidence="1">
    <location>
        <begin position="1"/>
        <end position="48"/>
    </location>
</feature>
<reference evidence="2 3" key="1">
    <citation type="submission" date="2024-02" db="EMBL/GenBank/DDBJ databases">
        <title>Chromosome-scale genome assembly of the rough periwinkle Littorina saxatilis.</title>
        <authorList>
            <person name="De Jode A."/>
            <person name="Faria R."/>
            <person name="Formenti G."/>
            <person name="Sims Y."/>
            <person name="Smith T.P."/>
            <person name="Tracey A."/>
            <person name="Wood J.M.D."/>
            <person name="Zagrodzka Z.B."/>
            <person name="Johannesson K."/>
            <person name="Butlin R.K."/>
            <person name="Leder E.H."/>
        </authorList>
    </citation>
    <scope>NUCLEOTIDE SEQUENCE [LARGE SCALE GENOMIC DNA]</scope>
    <source>
        <strain evidence="2">Snail1</strain>
        <tissue evidence="2">Muscle</tissue>
    </source>
</reference>